<dbReference type="InterPro" id="IPR003593">
    <property type="entry name" value="AAA+_ATPase"/>
</dbReference>
<evidence type="ECO:0000259" key="4">
    <source>
        <dbReference type="PROSITE" id="PS50893"/>
    </source>
</evidence>
<evidence type="ECO:0000256" key="3">
    <source>
        <dbReference type="ARBA" id="ARBA00022840"/>
    </source>
</evidence>
<dbReference type="InterPro" id="IPR017911">
    <property type="entry name" value="MacB-like_ATP-bd"/>
</dbReference>
<keyword evidence="6" id="KW-1185">Reference proteome</keyword>
<gene>
    <name evidence="5" type="ordered locus">Corgl_0263</name>
</gene>
<sequence length="231" mass="24961">MAVLEARGLEKSFEAGGRALPVIRGVDLAIAQGEFVSIVGKSGSGKSTLLYLLSGLERPSAGEVVLDGEVISDRSDNELTRLRRERFGFVFQSYNLIPNLSAFENIALPLYLNRVPTTEVKERIEAAVEALGVGDLLAKGIFQLSGGEQQRISIARAIVAEPDVLFADEPTGNLDSATGREVFDTLRSINAERGMPVVMVTHDEDLARAADRRLEMSDGRLGQHGGMQANH</sequence>
<dbReference type="Pfam" id="PF00005">
    <property type="entry name" value="ABC_tran"/>
    <property type="match status" value="1"/>
</dbReference>
<dbReference type="InterPro" id="IPR003439">
    <property type="entry name" value="ABC_transporter-like_ATP-bd"/>
</dbReference>
<dbReference type="PANTHER" id="PTHR24220">
    <property type="entry name" value="IMPORT ATP-BINDING PROTEIN"/>
    <property type="match status" value="1"/>
</dbReference>
<dbReference type="PROSITE" id="PS00211">
    <property type="entry name" value="ABC_TRANSPORTER_1"/>
    <property type="match status" value="1"/>
</dbReference>
<proteinExistence type="predicted"/>
<dbReference type="Gene3D" id="3.40.50.300">
    <property type="entry name" value="P-loop containing nucleotide triphosphate hydrolases"/>
    <property type="match status" value="1"/>
</dbReference>
<dbReference type="STRING" id="700015.Corgl_0263"/>
<keyword evidence="3" id="KW-0067">ATP-binding</keyword>
<dbReference type="GO" id="GO:0005524">
    <property type="term" value="F:ATP binding"/>
    <property type="evidence" value="ECO:0007669"/>
    <property type="project" value="UniProtKB-KW"/>
</dbReference>
<dbReference type="HOGENOM" id="CLU_000604_1_22_11"/>
<evidence type="ECO:0000256" key="1">
    <source>
        <dbReference type="ARBA" id="ARBA00022448"/>
    </source>
</evidence>
<feature type="domain" description="ABC transporter" evidence="4">
    <location>
        <begin position="4"/>
        <end position="229"/>
    </location>
</feature>
<accession>F2N750</accession>
<dbReference type="SMART" id="SM00382">
    <property type="entry name" value="AAA"/>
    <property type="match status" value="1"/>
</dbReference>
<evidence type="ECO:0000313" key="6">
    <source>
        <dbReference type="Proteomes" id="UP000006851"/>
    </source>
</evidence>
<keyword evidence="1" id="KW-0813">Transport</keyword>
<dbReference type="EMBL" id="CP002628">
    <property type="protein sequence ID" value="AEB06389.1"/>
    <property type="molecule type" value="Genomic_DNA"/>
</dbReference>
<dbReference type="PROSITE" id="PS50893">
    <property type="entry name" value="ABC_TRANSPORTER_2"/>
    <property type="match status" value="1"/>
</dbReference>
<dbReference type="SUPFAM" id="SSF52540">
    <property type="entry name" value="P-loop containing nucleoside triphosphate hydrolases"/>
    <property type="match status" value="1"/>
</dbReference>
<dbReference type="FunFam" id="3.40.50.300:FF:000032">
    <property type="entry name" value="Export ABC transporter ATP-binding protein"/>
    <property type="match status" value="1"/>
</dbReference>
<dbReference type="CDD" id="cd03255">
    <property type="entry name" value="ABC_MJ0796_LolCDE_FtsE"/>
    <property type="match status" value="1"/>
</dbReference>
<evidence type="ECO:0000313" key="5">
    <source>
        <dbReference type="EMBL" id="AEB06389.1"/>
    </source>
</evidence>
<organism evidence="5 6">
    <name type="scientific">Coriobacterium glomerans (strain ATCC 49209 / DSM 20642 / JCM 10262 / PW2)</name>
    <dbReference type="NCBI Taxonomy" id="700015"/>
    <lineage>
        <taxon>Bacteria</taxon>
        <taxon>Bacillati</taxon>
        <taxon>Actinomycetota</taxon>
        <taxon>Coriobacteriia</taxon>
        <taxon>Coriobacteriales</taxon>
        <taxon>Coriobacteriaceae</taxon>
        <taxon>Coriobacterium</taxon>
    </lineage>
</organism>
<dbReference type="eggNOG" id="COG1136">
    <property type="taxonomic scope" value="Bacteria"/>
</dbReference>
<dbReference type="GO" id="GO:0016887">
    <property type="term" value="F:ATP hydrolysis activity"/>
    <property type="evidence" value="ECO:0007669"/>
    <property type="project" value="InterPro"/>
</dbReference>
<dbReference type="InterPro" id="IPR017871">
    <property type="entry name" value="ABC_transporter-like_CS"/>
</dbReference>
<name>F2N750_CORGP</name>
<dbReference type="GO" id="GO:0005886">
    <property type="term" value="C:plasma membrane"/>
    <property type="evidence" value="ECO:0007669"/>
    <property type="project" value="TreeGrafter"/>
</dbReference>
<dbReference type="InterPro" id="IPR027417">
    <property type="entry name" value="P-loop_NTPase"/>
</dbReference>
<dbReference type="InterPro" id="IPR015854">
    <property type="entry name" value="ABC_transpr_LolD-like"/>
</dbReference>
<keyword evidence="2" id="KW-0547">Nucleotide-binding</keyword>
<dbReference type="GO" id="GO:0098796">
    <property type="term" value="C:membrane protein complex"/>
    <property type="evidence" value="ECO:0007669"/>
    <property type="project" value="UniProtKB-ARBA"/>
</dbReference>
<dbReference type="RefSeq" id="WP_013708132.1">
    <property type="nucleotide sequence ID" value="NC_015389.1"/>
</dbReference>
<dbReference type="KEGG" id="cgo:Corgl_0263"/>
<reference evidence="6" key="1">
    <citation type="journal article" date="2013" name="Stand. Genomic Sci.">
        <title>Complete genome sequence of Coriobacterium glomerans type strain (PW2(T)) from the midgut of Pyrrhocoris apterus L. (red soldier bug).</title>
        <authorList>
            <person name="Stackebrandt E."/>
            <person name="Zeytun A."/>
            <person name="Lapidus A."/>
            <person name="Nolan M."/>
            <person name="Lucas S."/>
            <person name="Hammon N."/>
            <person name="Deshpande S."/>
            <person name="Cheng J.F."/>
            <person name="Tapia R."/>
            <person name="Goodwin L.A."/>
            <person name="Pitluck S."/>
            <person name="Liolios K."/>
            <person name="Pagani I."/>
            <person name="Ivanova N."/>
            <person name="Mavromatis K."/>
            <person name="Mikhailova N."/>
            <person name="Huntemann M."/>
            <person name="Pati A."/>
            <person name="Chen A."/>
            <person name="Palaniappan K."/>
            <person name="Chang Y.J."/>
            <person name="Land M."/>
            <person name="Hauser L."/>
            <person name="Rohde M."/>
            <person name="Pukall R."/>
            <person name="Goker M."/>
            <person name="Detter J.C."/>
            <person name="Woyke T."/>
            <person name="Bristow J."/>
            <person name="Eisen J.A."/>
            <person name="Markowitz V."/>
            <person name="Hugenholtz P."/>
            <person name="Kyrpides N.C."/>
            <person name="Klenk H.P."/>
        </authorList>
    </citation>
    <scope>NUCLEOTIDE SEQUENCE</scope>
    <source>
        <strain evidence="6">ATCC 49209 / DSM 20642 / JCM 10262 / PW2</strain>
    </source>
</reference>
<dbReference type="OrthoDB" id="3242895at2"/>
<dbReference type="GO" id="GO:0022857">
    <property type="term" value="F:transmembrane transporter activity"/>
    <property type="evidence" value="ECO:0007669"/>
    <property type="project" value="TreeGrafter"/>
</dbReference>
<evidence type="ECO:0000256" key="2">
    <source>
        <dbReference type="ARBA" id="ARBA00022741"/>
    </source>
</evidence>
<dbReference type="Proteomes" id="UP000006851">
    <property type="component" value="Chromosome"/>
</dbReference>
<dbReference type="AlphaFoldDB" id="F2N750"/>
<protein>
    <submittedName>
        <fullName evidence="5">ABC transporter related protein</fullName>
    </submittedName>
</protein>